<keyword evidence="2" id="KW-1185">Reference proteome</keyword>
<dbReference type="AlphaFoldDB" id="A0AAQ3N0H2"/>
<dbReference type="EMBL" id="CP144693">
    <property type="protein sequence ID" value="WVZ00447.1"/>
    <property type="molecule type" value="Genomic_DNA"/>
</dbReference>
<gene>
    <name evidence="1" type="ORF">V8G54_026516</name>
</gene>
<protein>
    <submittedName>
        <fullName evidence="1">Uncharacterized protein</fullName>
    </submittedName>
</protein>
<reference evidence="1 2" key="1">
    <citation type="journal article" date="2023" name="Life. Sci Alliance">
        <title>Evolutionary insights into 3D genome organization and epigenetic landscape of Vigna mungo.</title>
        <authorList>
            <person name="Junaid A."/>
            <person name="Singh B."/>
            <person name="Bhatia S."/>
        </authorList>
    </citation>
    <scope>NUCLEOTIDE SEQUENCE [LARGE SCALE GENOMIC DNA]</scope>
    <source>
        <strain evidence="1">Urdbean</strain>
    </source>
</reference>
<sequence>VRCRFLCFESLSHGLRASKALKVPQFQFRRQTNLLRIPLHRRCRHGRLSTTFPGQPQQPQENLSIQVRFILRSVAAGRSGSVAILRRADVRAAAVTTFDVVGREGGFGCLSYVGRQCEEAKESQNITWSNSQQSSSRHRF</sequence>
<accession>A0AAQ3N0H2</accession>
<feature type="non-terminal residue" evidence="1">
    <location>
        <position position="1"/>
    </location>
</feature>
<organism evidence="1 2">
    <name type="scientific">Vigna mungo</name>
    <name type="common">Black gram</name>
    <name type="synonym">Phaseolus mungo</name>
    <dbReference type="NCBI Taxonomy" id="3915"/>
    <lineage>
        <taxon>Eukaryota</taxon>
        <taxon>Viridiplantae</taxon>
        <taxon>Streptophyta</taxon>
        <taxon>Embryophyta</taxon>
        <taxon>Tracheophyta</taxon>
        <taxon>Spermatophyta</taxon>
        <taxon>Magnoliopsida</taxon>
        <taxon>eudicotyledons</taxon>
        <taxon>Gunneridae</taxon>
        <taxon>Pentapetalae</taxon>
        <taxon>rosids</taxon>
        <taxon>fabids</taxon>
        <taxon>Fabales</taxon>
        <taxon>Fabaceae</taxon>
        <taxon>Papilionoideae</taxon>
        <taxon>50 kb inversion clade</taxon>
        <taxon>NPAAA clade</taxon>
        <taxon>indigoferoid/millettioid clade</taxon>
        <taxon>Phaseoleae</taxon>
        <taxon>Vigna</taxon>
    </lineage>
</organism>
<name>A0AAQ3N0H2_VIGMU</name>
<dbReference type="Proteomes" id="UP001374535">
    <property type="component" value="Chromosome 8"/>
</dbReference>
<proteinExistence type="predicted"/>
<evidence type="ECO:0000313" key="1">
    <source>
        <dbReference type="EMBL" id="WVZ00447.1"/>
    </source>
</evidence>
<evidence type="ECO:0000313" key="2">
    <source>
        <dbReference type="Proteomes" id="UP001374535"/>
    </source>
</evidence>